<evidence type="ECO:0000256" key="2">
    <source>
        <dbReference type="ARBA" id="ARBA00022840"/>
    </source>
</evidence>
<dbReference type="Pfam" id="PF13191">
    <property type="entry name" value="AAA_16"/>
    <property type="match status" value="1"/>
</dbReference>
<dbReference type="InterPro" id="IPR027417">
    <property type="entry name" value="P-loop_NTPase"/>
</dbReference>
<keyword evidence="2" id="KW-0067">ATP-binding</keyword>
<feature type="domain" description="HTH luxR-type" evidence="3">
    <location>
        <begin position="850"/>
        <end position="915"/>
    </location>
</feature>
<dbReference type="PROSITE" id="PS50043">
    <property type="entry name" value="HTH_LUXR_2"/>
    <property type="match status" value="1"/>
</dbReference>
<gene>
    <name evidence="4" type="ORF">ACFOSH_39010</name>
</gene>
<dbReference type="RefSeq" id="WP_378245922.1">
    <property type="nucleotide sequence ID" value="NZ_JBHRWK010000092.1"/>
</dbReference>
<dbReference type="InterPro" id="IPR036388">
    <property type="entry name" value="WH-like_DNA-bd_sf"/>
</dbReference>
<organism evidence="4 5">
    <name type="scientific">Amycolatopsis speibonae</name>
    <dbReference type="NCBI Taxonomy" id="1450224"/>
    <lineage>
        <taxon>Bacteria</taxon>
        <taxon>Bacillati</taxon>
        <taxon>Actinomycetota</taxon>
        <taxon>Actinomycetes</taxon>
        <taxon>Pseudonocardiales</taxon>
        <taxon>Pseudonocardiaceae</taxon>
        <taxon>Amycolatopsis</taxon>
    </lineage>
</organism>
<evidence type="ECO:0000313" key="5">
    <source>
        <dbReference type="Proteomes" id="UP001595645"/>
    </source>
</evidence>
<dbReference type="Gene3D" id="1.10.10.10">
    <property type="entry name" value="Winged helix-like DNA-binding domain superfamily/Winged helix DNA-binding domain"/>
    <property type="match status" value="1"/>
</dbReference>
<dbReference type="Proteomes" id="UP001595645">
    <property type="component" value="Unassembled WGS sequence"/>
</dbReference>
<dbReference type="Pfam" id="PF00196">
    <property type="entry name" value="GerE"/>
    <property type="match status" value="1"/>
</dbReference>
<protein>
    <submittedName>
        <fullName evidence="4">AAA family ATPase</fullName>
    </submittedName>
</protein>
<dbReference type="CDD" id="cd06170">
    <property type="entry name" value="LuxR_C_like"/>
    <property type="match status" value="1"/>
</dbReference>
<comment type="caution">
    <text evidence="4">The sequence shown here is derived from an EMBL/GenBank/DDBJ whole genome shotgun (WGS) entry which is preliminary data.</text>
</comment>
<dbReference type="EMBL" id="JBHRWK010000092">
    <property type="protein sequence ID" value="MFC3455461.1"/>
    <property type="molecule type" value="Genomic_DNA"/>
</dbReference>
<evidence type="ECO:0000259" key="3">
    <source>
        <dbReference type="PROSITE" id="PS50043"/>
    </source>
</evidence>
<dbReference type="SUPFAM" id="SSF48452">
    <property type="entry name" value="TPR-like"/>
    <property type="match status" value="1"/>
</dbReference>
<evidence type="ECO:0000313" key="4">
    <source>
        <dbReference type="EMBL" id="MFC3455461.1"/>
    </source>
</evidence>
<dbReference type="SUPFAM" id="SSF46894">
    <property type="entry name" value="C-terminal effector domain of the bipartite response regulators"/>
    <property type="match status" value="1"/>
</dbReference>
<dbReference type="PRINTS" id="PR00038">
    <property type="entry name" value="HTHLUXR"/>
</dbReference>
<dbReference type="SMART" id="SM00421">
    <property type="entry name" value="HTH_LUXR"/>
    <property type="match status" value="1"/>
</dbReference>
<accession>A0ABV7PD46</accession>
<dbReference type="PANTHER" id="PTHR16305">
    <property type="entry name" value="TESTICULAR SOLUBLE ADENYLYL CYCLASE"/>
    <property type="match status" value="1"/>
</dbReference>
<reference evidence="5" key="1">
    <citation type="journal article" date="2019" name="Int. J. Syst. Evol. Microbiol.">
        <title>The Global Catalogue of Microorganisms (GCM) 10K type strain sequencing project: providing services to taxonomists for standard genome sequencing and annotation.</title>
        <authorList>
            <consortium name="The Broad Institute Genomics Platform"/>
            <consortium name="The Broad Institute Genome Sequencing Center for Infectious Disease"/>
            <person name="Wu L."/>
            <person name="Ma J."/>
        </authorList>
    </citation>
    <scope>NUCLEOTIDE SEQUENCE [LARGE SCALE GENOMIC DNA]</scope>
    <source>
        <strain evidence="5">CGMCC 4.7676</strain>
    </source>
</reference>
<proteinExistence type="predicted"/>
<dbReference type="InterPro" id="IPR011990">
    <property type="entry name" value="TPR-like_helical_dom_sf"/>
</dbReference>
<dbReference type="InterPro" id="IPR016032">
    <property type="entry name" value="Sig_transdc_resp-reg_C-effctor"/>
</dbReference>
<sequence>MSIAERDIFFDQLNKVYENGGRGRACLVSGGVASGKTELLERLNDQAIDSGALVLSATASLAEQTLRMGVIGQLFRNAALPETVLAKAEYLLSAGLVTSRRPGHDPLAFDQTALLLAQAICALVLELAKERPVVITVDDAHFADQSSTDTLLHLQRRIRSARVLLVLAERTGEGSARLRTEVMRQPHSRHVRLQPLSEAGVGELLGERLDSIPAASFVTGCAELTGGNPMLVCALAEDWLAATAVAGSGRTLPPVPVTGENYRQAVLSYCHRADPDAARVLRAVAVLDELATAANVAKVTEMCPSHVVDLLSLVDSGGLTVGGRFRDPAARNAVLADLDRQEHTALCLRTAKLLHDEGAEAAEVAAYIAASGESGEMWAVNFLRDTAEQAVAQADLRAAVSYLDLARRTCSDERQRAELTVRLTGVQWLVDPAASGQHLSLLTAELQQGKLAQEHAPALARWLAWHGFANEAKEVLAGLRDTIADAGPALTADYRMTVQWLRFFHPRLLEDTVDPAFADRGEAAGSTLFTVLKDGATSDSVHEAEQVLQSWRMSDMPIECALSALQTLLYAQCPNRATEWCKELLAEAENRNATTWRAILTDLRAAIALQLGNPSEARAHALKALEIMPPQGWGVAIGSPRAHLVLANTMMGRFDEAAEQLTHMMPRTTHQTRFWLQYLQARGRYHLATDRLHAALDDFQMAGDRSRRWGLDYPALTQWRSDAARVYVRLGRGDVAQRLVTEELELPGSRGPRIRAVALRVLASTDNLRKRVPLLQEAADLLQHCGDPYELAYTLADLSQAGQVLGETNRARMFARRAIQLSKVAHANVLHSRLIVHSKPLAGSAEVADEFNPLEPLSTAERRVAVLAALGHSNQEISRKLCVTVSTVEQHLTKTYRKLKVSRRTDLPTELAGIA</sequence>
<dbReference type="SUPFAM" id="SSF52540">
    <property type="entry name" value="P-loop containing nucleoside triphosphate hydrolases"/>
    <property type="match status" value="1"/>
</dbReference>
<evidence type="ECO:0000256" key="1">
    <source>
        <dbReference type="ARBA" id="ARBA00022741"/>
    </source>
</evidence>
<keyword evidence="5" id="KW-1185">Reference proteome</keyword>
<name>A0ABV7PD46_9PSEU</name>
<dbReference type="InterPro" id="IPR041664">
    <property type="entry name" value="AAA_16"/>
</dbReference>
<keyword evidence="1" id="KW-0547">Nucleotide-binding</keyword>
<dbReference type="PANTHER" id="PTHR16305:SF35">
    <property type="entry name" value="TRANSCRIPTIONAL ACTIVATOR DOMAIN"/>
    <property type="match status" value="1"/>
</dbReference>
<dbReference type="InterPro" id="IPR000792">
    <property type="entry name" value="Tscrpt_reg_LuxR_C"/>
</dbReference>
<dbReference type="Gene3D" id="1.25.40.10">
    <property type="entry name" value="Tetratricopeptide repeat domain"/>
    <property type="match status" value="1"/>
</dbReference>